<organism evidence="1 2">
    <name type="scientific">Neophaeococcomyces mojaviensis</name>
    <dbReference type="NCBI Taxonomy" id="3383035"/>
    <lineage>
        <taxon>Eukaryota</taxon>
        <taxon>Fungi</taxon>
        <taxon>Dikarya</taxon>
        <taxon>Ascomycota</taxon>
        <taxon>Pezizomycotina</taxon>
        <taxon>Eurotiomycetes</taxon>
        <taxon>Chaetothyriomycetidae</taxon>
        <taxon>Chaetothyriales</taxon>
        <taxon>Chaetothyriales incertae sedis</taxon>
        <taxon>Neophaeococcomyces</taxon>
    </lineage>
</organism>
<protein>
    <submittedName>
        <fullName evidence="1">Uncharacterized protein</fullName>
    </submittedName>
</protein>
<proteinExistence type="predicted"/>
<gene>
    <name evidence="1" type="ORF">H2198_008123</name>
</gene>
<reference evidence="1" key="1">
    <citation type="submission" date="2022-10" db="EMBL/GenBank/DDBJ databases">
        <title>Culturing micro-colonial fungi from biological soil crusts in the Mojave desert and describing Neophaeococcomyces mojavensis, and introducing the new genera and species Taxawa tesnikishii.</title>
        <authorList>
            <person name="Kurbessoian T."/>
            <person name="Stajich J.E."/>
        </authorList>
    </citation>
    <scope>NUCLEOTIDE SEQUENCE</scope>
    <source>
        <strain evidence="1">JES_112</strain>
    </source>
</reference>
<dbReference type="Proteomes" id="UP001172386">
    <property type="component" value="Unassembled WGS sequence"/>
</dbReference>
<sequence length="1045" mass="120120">MTSPKESTDRNQEQDFEMSRKAGQDLTTADAASVTKKTMSKKLDSEMSLSSSICQHRHHVPSEDIQSSMPTEQYSQSTTRTVDDSIVSQASNHNSTLNHEPQHQISATLERYQDNLTPSTNQELPLTESALLLENVPNKENGNDETQGSMSIQAENRQPSQDPNSQSVETLPAPVQQKEAQKLMNKRKIGQLLEDNHQWHEVLHQRNNHLVMLCMRSDGRLLEMDPTYFMNHSSTDEDQRMLLELAQGRHSQNELTLTLNRAGTRNYQILNSEQPCYCYACSRLFWNFQQGFSNVVDQQTASARVFNWVHNTVEKATEISNCLKRYEKSLRKRWSRKKSAAERKNMLKEICPMMLTHQTLQKFYDNNLALAPERRHGFLISNLNGDDLASDPDVLFEHLNSRAFHHPSAWFFADFMRIASMVNTHTVLHMEYAFGTFNITAQNYGTWHIWEDHAVHRFEAVSAPAAMLVFESQSAILDVLHQIVFQLVSDLQTPMAPIANDPHNWHTLSTNPVPIPNFSQVKSIFVGPSLPPSKLQEALYLSKEQLNQYTKSLAELRSSNFKFVERIKLSFGLEDAAGNAFWSKGALIAYHTLAAPHDRVVWWNMITQSIENLAERQVVSRKLNTNSATKAYLDMFIDVDKMLYNRAEQLEKMMTGCCYLPSRAHSIVPKELMLDKDKNDDLGRWIAHNYFKEHTLPQQYTSLDLLQKIINEHPHKAEMVHPIFQEWLQEQVVLRRLTGILMACDPARGRYQYQPFDEDWSMWQALYPENPGRNMYYSILEERGEKVRKCIRPQIKDYTMPSGPKNEAWHKKHDSAVTALHETWTKYEKATVKYYEKTRGFKAPWVEMVRQALRDTEPKLPFTLASYESTPVTTPEPKVIDSHLAVSSIPHHSSEVKMVAKIVTKKKQKELNPPPNSKEEVMPPIPEPSSLPREIAAPLLEGGEIAVKTASMDVVESLFSNAQNNVRAVRWRRFLNFMEDAGCSSEDPGGSRVTFTWRNVVDGSERKVVVHRPHPNSTLMAVHLRNYRENIEFCLGWTKDAFREK</sequence>
<accession>A0ACC2ZYD5</accession>
<dbReference type="EMBL" id="JAPDRQ010000189">
    <property type="protein sequence ID" value="KAJ9652643.1"/>
    <property type="molecule type" value="Genomic_DNA"/>
</dbReference>
<comment type="caution">
    <text evidence="1">The sequence shown here is derived from an EMBL/GenBank/DDBJ whole genome shotgun (WGS) entry which is preliminary data.</text>
</comment>
<evidence type="ECO:0000313" key="1">
    <source>
        <dbReference type="EMBL" id="KAJ9652643.1"/>
    </source>
</evidence>
<keyword evidence="2" id="KW-1185">Reference proteome</keyword>
<evidence type="ECO:0000313" key="2">
    <source>
        <dbReference type="Proteomes" id="UP001172386"/>
    </source>
</evidence>
<name>A0ACC2ZYD5_9EURO</name>